<keyword evidence="1" id="KW-0472">Membrane</keyword>
<name>A0ABU8H2N9_9SPHN</name>
<evidence type="ECO:0000256" key="1">
    <source>
        <dbReference type="SAM" id="Phobius"/>
    </source>
</evidence>
<proteinExistence type="predicted"/>
<gene>
    <name evidence="2" type="ORF">V8201_09155</name>
</gene>
<keyword evidence="1" id="KW-1133">Transmembrane helix</keyword>
<sequence length="139" mass="14754">MPMGGSRGLSALKVAGLLALCLIAGIVGSLMTSHFGKSQYTLSYADFISIMLTAVSLLITVLAVFLAVVGFVGWTSIEQKAHLKTEEYLQDGFREGGALDEMLNMRVTEALKAKTQEMMFEGVSPIGSEDDGAEGEGQS</sequence>
<dbReference type="Proteomes" id="UP001367771">
    <property type="component" value="Unassembled WGS sequence"/>
</dbReference>
<protein>
    <submittedName>
        <fullName evidence="2">Uncharacterized protein</fullName>
    </submittedName>
</protein>
<reference evidence="2 3" key="1">
    <citation type="journal article" date="2013" name="Int. J. Syst. Evol. Microbiol.">
        <title>Sphingomonas kyungheensis sp. nov., a bacterium with ginsenoside-converting activity isolated from soil of a ginseng field.</title>
        <authorList>
            <person name="Son H.M."/>
            <person name="Yang J.E."/>
            <person name="Park Y."/>
            <person name="Han C.K."/>
            <person name="Kim S.G."/>
            <person name="Kook M."/>
            <person name="Yi T.H."/>
        </authorList>
    </citation>
    <scope>NUCLEOTIDE SEQUENCE [LARGE SCALE GENOMIC DNA]</scope>
    <source>
        <strain evidence="2 3">LMG 26582</strain>
    </source>
</reference>
<comment type="caution">
    <text evidence="2">The sequence shown here is derived from an EMBL/GenBank/DDBJ whole genome shotgun (WGS) entry which is preliminary data.</text>
</comment>
<accession>A0ABU8H2N9</accession>
<dbReference type="EMBL" id="JBBBDM010000003">
    <property type="protein sequence ID" value="MEI5687242.1"/>
    <property type="molecule type" value="Genomic_DNA"/>
</dbReference>
<organism evidence="2 3">
    <name type="scientific">Sphingomonas kyungheensis</name>
    <dbReference type="NCBI Taxonomy" id="1069987"/>
    <lineage>
        <taxon>Bacteria</taxon>
        <taxon>Pseudomonadati</taxon>
        <taxon>Pseudomonadota</taxon>
        <taxon>Alphaproteobacteria</taxon>
        <taxon>Sphingomonadales</taxon>
        <taxon>Sphingomonadaceae</taxon>
        <taxon>Sphingomonas</taxon>
    </lineage>
</organism>
<keyword evidence="3" id="KW-1185">Reference proteome</keyword>
<evidence type="ECO:0000313" key="2">
    <source>
        <dbReference type="EMBL" id="MEI5687242.1"/>
    </source>
</evidence>
<keyword evidence="1" id="KW-0812">Transmembrane</keyword>
<feature type="transmembrane region" description="Helical" evidence="1">
    <location>
        <begin position="47"/>
        <end position="74"/>
    </location>
</feature>
<evidence type="ECO:0000313" key="3">
    <source>
        <dbReference type="Proteomes" id="UP001367771"/>
    </source>
</evidence>
<feature type="transmembrane region" description="Helical" evidence="1">
    <location>
        <begin position="12"/>
        <end position="35"/>
    </location>
</feature>